<keyword evidence="3" id="KW-0808">Transferase</keyword>
<dbReference type="EMBL" id="JAPQKO010000001">
    <property type="protein sequence ID" value="KAJ5182806.1"/>
    <property type="molecule type" value="Genomic_DNA"/>
</dbReference>
<keyword evidence="1" id="KW-0547">Nucleotide-binding</keyword>
<dbReference type="GO" id="GO:0016301">
    <property type="term" value="F:kinase activity"/>
    <property type="evidence" value="ECO:0007669"/>
    <property type="project" value="UniProtKB-KW"/>
</dbReference>
<comment type="caution">
    <text evidence="3">The sequence shown here is derived from an EMBL/GenBank/DDBJ whole genome shotgun (WGS) entry which is preliminary data.</text>
</comment>
<reference evidence="3" key="1">
    <citation type="submission" date="2022-11" db="EMBL/GenBank/DDBJ databases">
        <authorList>
            <person name="Petersen C."/>
        </authorList>
    </citation>
    <scope>NUCLEOTIDE SEQUENCE</scope>
    <source>
        <strain evidence="3">IBT 21917</strain>
    </source>
</reference>
<dbReference type="InterPro" id="IPR017441">
    <property type="entry name" value="Protein_kinase_ATP_BS"/>
</dbReference>
<dbReference type="SUPFAM" id="SSF56112">
    <property type="entry name" value="Protein kinase-like (PK-like)"/>
    <property type="match status" value="1"/>
</dbReference>
<dbReference type="AlphaFoldDB" id="A0A9W9IVV6"/>
<organism evidence="3 4">
    <name type="scientific">Penicillium capsulatum</name>
    <dbReference type="NCBI Taxonomy" id="69766"/>
    <lineage>
        <taxon>Eukaryota</taxon>
        <taxon>Fungi</taxon>
        <taxon>Dikarya</taxon>
        <taxon>Ascomycota</taxon>
        <taxon>Pezizomycotina</taxon>
        <taxon>Eurotiomycetes</taxon>
        <taxon>Eurotiomycetidae</taxon>
        <taxon>Eurotiales</taxon>
        <taxon>Aspergillaceae</taxon>
        <taxon>Penicillium</taxon>
    </lineage>
</organism>
<keyword evidence="4" id="KW-1185">Reference proteome</keyword>
<evidence type="ECO:0000256" key="2">
    <source>
        <dbReference type="SAM" id="MobiDB-lite"/>
    </source>
</evidence>
<dbReference type="PROSITE" id="PS00107">
    <property type="entry name" value="PROTEIN_KINASE_ATP"/>
    <property type="match status" value="1"/>
</dbReference>
<feature type="binding site" evidence="1">
    <location>
        <position position="106"/>
    </location>
    <ligand>
        <name>ATP</name>
        <dbReference type="ChEBI" id="CHEBI:30616"/>
    </ligand>
</feature>
<evidence type="ECO:0000256" key="1">
    <source>
        <dbReference type="PROSITE-ProRule" id="PRU10141"/>
    </source>
</evidence>
<dbReference type="Proteomes" id="UP001146351">
    <property type="component" value="Unassembled WGS sequence"/>
</dbReference>
<keyword evidence="3" id="KW-0418">Kinase</keyword>
<proteinExistence type="predicted"/>
<evidence type="ECO:0000313" key="4">
    <source>
        <dbReference type="Proteomes" id="UP001146351"/>
    </source>
</evidence>
<protein>
    <submittedName>
        <fullName evidence="3">cAMP-dependent protein kinase catalytic subunit 3</fullName>
    </submittedName>
</protein>
<accession>A0A9W9IVV6</accession>
<dbReference type="GO" id="GO:0005524">
    <property type="term" value="F:ATP binding"/>
    <property type="evidence" value="ECO:0007669"/>
    <property type="project" value="UniProtKB-UniRule"/>
</dbReference>
<gene>
    <name evidence="3" type="ORF">N7492_000422</name>
</gene>
<feature type="compositionally biased region" description="Polar residues" evidence="2">
    <location>
        <begin position="1"/>
        <end position="22"/>
    </location>
</feature>
<keyword evidence="1" id="KW-0067">ATP-binding</keyword>
<evidence type="ECO:0000313" key="3">
    <source>
        <dbReference type="EMBL" id="KAJ5182806.1"/>
    </source>
</evidence>
<dbReference type="InterPro" id="IPR011009">
    <property type="entry name" value="Kinase-like_dom_sf"/>
</dbReference>
<dbReference type="Gene3D" id="3.30.200.20">
    <property type="entry name" value="Phosphorylase Kinase, domain 1"/>
    <property type="match status" value="1"/>
</dbReference>
<reference evidence="3" key="2">
    <citation type="journal article" date="2023" name="IMA Fungus">
        <title>Comparative genomic study of the Penicillium genus elucidates a diverse pangenome and 15 lateral gene transfer events.</title>
        <authorList>
            <person name="Petersen C."/>
            <person name="Sorensen T."/>
            <person name="Nielsen M.R."/>
            <person name="Sondergaard T.E."/>
            <person name="Sorensen J.L."/>
            <person name="Fitzpatrick D.A."/>
            <person name="Frisvad J.C."/>
            <person name="Nielsen K.L."/>
        </authorList>
    </citation>
    <scope>NUCLEOTIDE SEQUENCE</scope>
    <source>
        <strain evidence="3">IBT 21917</strain>
    </source>
</reference>
<name>A0A9W9IVV6_9EURO</name>
<feature type="region of interest" description="Disordered" evidence="2">
    <location>
        <begin position="1"/>
        <end position="25"/>
    </location>
</feature>
<dbReference type="OrthoDB" id="63267at2759"/>
<sequence length="127" mass="14212">MASGSVEPSVSNESQGTSTTSRIRMRAHTIHEKERHLKEAIRQPLRAANPFIVSGRQEEKELCISSRNLQVNDFKLIKTLGTGTFARVWLARLKDQDDKSAVYALKILRKADGEHTLMSRLLPGIDG</sequence>